<dbReference type="OrthoDB" id="2186770at2759"/>
<dbReference type="PANTHER" id="PTHR14513:SF0">
    <property type="entry name" value="PROTECTION OF TELOMERES PROTEIN 1"/>
    <property type="match status" value="1"/>
</dbReference>
<dbReference type="Pfam" id="PF16686">
    <property type="entry name" value="POT1PC"/>
    <property type="match status" value="1"/>
</dbReference>
<evidence type="ECO:0000256" key="3">
    <source>
        <dbReference type="ARBA" id="ARBA00008442"/>
    </source>
</evidence>
<dbReference type="GO" id="GO:0098505">
    <property type="term" value="F:G-rich strand telomeric DNA binding"/>
    <property type="evidence" value="ECO:0007669"/>
    <property type="project" value="TreeGrafter"/>
</dbReference>
<gene>
    <name evidence="11" type="ORF">CVT24_011525</name>
</gene>
<dbReference type="InterPro" id="IPR012340">
    <property type="entry name" value="NA-bd_OB-fold"/>
</dbReference>
<dbReference type="SMART" id="SM00976">
    <property type="entry name" value="Telo_bind"/>
    <property type="match status" value="1"/>
</dbReference>
<dbReference type="GO" id="GO:0000783">
    <property type="term" value="C:nuclear telomere cap complex"/>
    <property type="evidence" value="ECO:0007669"/>
    <property type="project" value="TreeGrafter"/>
</dbReference>
<keyword evidence="12" id="KW-1185">Reference proteome</keyword>
<dbReference type="CDD" id="cd04497">
    <property type="entry name" value="hPOT1_OB1_like"/>
    <property type="match status" value="1"/>
</dbReference>
<dbReference type="SUPFAM" id="SSF50249">
    <property type="entry name" value="Nucleic acid-binding proteins"/>
    <property type="match status" value="2"/>
</dbReference>
<feature type="domain" description="Telomeric single stranded DNA binding POT1/Cdc13" evidence="10">
    <location>
        <begin position="243"/>
        <end position="389"/>
    </location>
</feature>
<evidence type="ECO:0000256" key="2">
    <source>
        <dbReference type="ARBA" id="ARBA00004574"/>
    </source>
</evidence>
<keyword evidence="8" id="KW-0539">Nucleus</keyword>
<evidence type="ECO:0000256" key="4">
    <source>
        <dbReference type="ARBA" id="ARBA00015253"/>
    </source>
</evidence>
<evidence type="ECO:0000313" key="12">
    <source>
        <dbReference type="Proteomes" id="UP000284842"/>
    </source>
</evidence>
<dbReference type="InterPro" id="IPR032042">
    <property type="entry name" value="POT1PC"/>
</dbReference>
<evidence type="ECO:0000256" key="8">
    <source>
        <dbReference type="ARBA" id="ARBA00023242"/>
    </source>
</evidence>
<evidence type="ECO:0000313" key="11">
    <source>
        <dbReference type="EMBL" id="PPQ67468.1"/>
    </source>
</evidence>
<dbReference type="InterPro" id="IPR011564">
    <property type="entry name" value="Telomer_end-bd_POT1/Cdc13"/>
</dbReference>
<accession>A0A409VML4</accession>
<dbReference type="STRING" id="181874.A0A409VML4"/>
<feature type="region of interest" description="Disordered" evidence="9">
    <location>
        <begin position="145"/>
        <end position="235"/>
    </location>
</feature>
<dbReference type="GO" id="GO:0010521">
    <property type="term" value="F:telomerase inhibitor activity"/>
    <property type="evidence" value="ECO:0007669"/>
    <property type="project" value="TreeGrafter"/>
</dbReference>
<comment type="caution">
    <text evidence="11">The sequence shown here is derived from an EMBL/GenBank/DDBJ whole genome shotgun (WGS) entry which is preliminary data.</text>
</comment>
<dbReference type="InParanoid" id="A0A409VML4"/>
<keyword evidence="5" id="KW-0158">Chromosome</keyword>
<reference evidence="11 12" key="1">
    <citation type="journal article" date="2018" name="Evol. Lett.">
        <title>Horizontal gene cluster transfer increased hallucinogenic mushroom diversity.</title>
        <authorList>
            <person name="Reynolds H.T."/>
            <person name="Vijayakumar V."/>
            <person name="Gluck-Thaler E."/>
            <person name="Korotkin H.B."/>
            <person name="Matheny P.B."/>
            <person name="Slot J.C."/>
        </authorList>
    </citation>
    <scope>NUCLEOTIDE SEQUENCE [LARGE SCALE GENOMIC DNA]</scope>
    <source>
        <strain evidence="11 12">2629</strain>
    </source>
</reference>
<dbReference type="GO" id="GO:0016233">
    <property type="term" value="P:telomere capping"/>
    <property type="evidence" value="ECO:0007669"/>
    <property type="project" value="TreeGrafter"/>
</dbReference>
<feature type="region of interest" description="Disordered" evidence="9">
    <location>
        <begin position="690"/>
        <end position="717"/>
    </location>
</feature>
<proteinExistence type="inferred from homology"/>
<name>A0A409VML4_9AGAR</name>
<comment type="similarity">
    <text evidence="3">Belongs to the telombin family.</text>
</comment>
<evidence type="ECO:0000256" key="5">
    <source>
        <dbReference type="ARBA" id="ARBA00022454"/>
    </source>
</evidence>
<dbReference type="GO" id="GO:0032210">
    <property type="term" value="P:regulation of telomere maintenance via telomerase"/>
    <property type="evidence" value="ECO:0007669"/>
    <property type="project" value="TreeGrafter"/>
</dbReference>
<dbReference type="Gene3D" id="2.40.50.140">
    <property type="entry name" value="Nucleic acid-binding proteins"/>
    <property type="match status" value="3"/>
</dbReference>
<evidence type="ECO:0000256" key="6">
    <source>
        <dbReference type="ARBA" id="ARBA00022895"/>
    </source>
</evidence>
<keyword evidence="7" id="KW-0238">DNA-binding</keyword>
<feature type="compositionally biased region" description="Polar residues" evidence="9">
    <location>
        <begin position="187"/>
        <end position="199"/>
    </location>
</feature>
<protein>
    <recommendedName>
        <fullName evidence="4">Protection of telomeres protein 1</fullName>
    </recommendedName>
</protein>
<dbReference type="AlphaFoldDB" id="A0A409VML4"/>
<sequence>MKRPATSSMPQAKRIKVTPYVPRLTRIPTQNVQELCDSKHVDESKCVVGRVKMWWPATQASKNKARAIVELIDGTITRKVQLKLASENEEHLKSLTIRLDDRFRLSLRGAQIGILKQIPKLCTHPYVLEFANGFNIEWTHVSSDGTEDSFGVSCWPDEEEEEEEDNSGHVLSDGWYTEDEADDGQKDAQTNQKRQQEPSTMRRKSPEMKQSDVSTPEPPANLSEQVPDNPKFQAGCRTPMAVYPPLSSVRQGQKVSLIGIVVEASEPSLTRTGEWMRFLHIIDPSNYSADWEAFSSIGFKVNIFSKKHKEWLPHPRIGDAVLLRAVKIQQYQDRITGTIMASGLSWAAFSPDSGKIHHGPPSSAPKFDRLADSNHGANVTPYYNPGVEEVTYCVQLSDWWREVRPKNFVVAEQRSVRGPELPAIGIKRVHRLIQDAHPEVPPNGYFDCTVEVLRGISSHNPQIYTVYVTDYTENDGLRPVGQDWCPQELSQAVLQLEAWDMASSIARTMQPGQYYSIKNVRMKVAQSGYLEAKVVQNKITQLKGEMADKNPHLQQLLERKNKRMSAVQTSTEIPDRTVGDVEEGEPFNGTVELLHVVEESGKVCLFVTDYTDMSCLVGTGAGEPWAEGLQGKIMKIYLTDQQANGGRMLVVGSFYRINNERLIHKLSPNITSNEFLNGVVRRKARWSAMTKQDIASQAPKPKTSKKSDSPAAPPPKVLTPYTLIKDISPTNDKPGNYRLYAQVVDFHPSLLKEAFYQICAQCRKE</sequence>
<evidence type="ECO:0000256" key="9">
    <source>
        <dbReference type="SAM" id="MobiDB-lite"/>
    </source>
</evidence>
<feature type="compositionally biased region" description="Acidic residues" evidence="9">
    <location>
        <begin position="156"/>
        <end position="165"/>
    </location>
</feature>
<dbReference type="EMBL" id="NHTK01006024">
    <property type="protein sequence ID" value="PPQ67468.1"/>
    <property type="molecule type" value="Genomic_DNA"/>
</dbReference>
<evidence type="ECO:0000259" key="10">
    <source>
        <dbReference type="SMART" id="SM00976"/>
    </source>
</evidence>
<dbReference type="Proteomes" id="UP000284842">
    <property type="component" value="Unassembled WGS sequence"/>
</dbReference>
<dbReference type="Pfam" id="PF02765">
    <property type="entry name" value="POT1"/>
    <property type="match status" value="1"/>
</dbReference>
<organism evidence="11 12">
    <name type="scientific">Panaeolus cyanescens</name>
    <dbReference type="NCBI Taxonomy" id="181874"/>
    <lineage>
        <taxon>Eukaryota</taxon>
        <taxon>Fungi</taxon>
        <taxon>Dikarya</taxon>
        <taxon>Basidiomycota</taxon>
        <taxon>Agaricomycotina</taxon>
        <taxon>Agaricomycetes</taxon>
        <taxon>Agaricomycetidae</taxon>
        <taxon>Agaricales</taxon>
        <taxon>Agaricineae</taxon>
        <taxon>Galeropsidaceae</taxon>
        <taxon>Panaeolus</taxon>
    </lineage>
</organism>
<dbReference type="PANTHER" id="PTHR14513">
    <property type="entry name" value="PROTECTION OF TELOMERES 1"/>
    <property type="match status" value="1"/>
</dbReference>
<dbReference type="InterPro" id="IPR028389">
    <property type="entry name" value="POT1"/>
</dbReference>
<evidence type="ECO:0000256" key="7">
    <source>
        <dbReference type="ARBA" id="ARBA00023125"/>
    </source>
</evidence>
<keyword evidence="6" id="KW-0779">Telomere</keyword>
<comment type="subcellular location">
    <subcellularLocation>
        <location evidence="2">Chromosome</location>
        <location evidence="2">Telomere</location>
    </subcellularLocation>
    <subcellularLocation>
        <location evidence="1">Nucleus</location>
    </subcellularLocation>
</comment>
<evidence type="ECO:0000256" key="1">
    <source>
        <dbReference type="ARBA" id="ARBA00004123"/>
    </source>
</evidence>